<evidence type="ECO:0008006" key="14">
    <source>
        <dbReference type="Google" id="ProtNLM"/>
    </source>
</evidence>
<dbReference type="Pfam" id="PF02373">
    <property type="entry name" value="JmjC"/>
    <property type="match status" value="1"/>
</dbReference>
<dbReference type="OrthoDB" id="1678912at2759"/>
<gene>
    <name evidence="12" type="ORF">FNV43_RR10094</name>
</gene>
<dbReference type="PROSITE" id="PS51184">
    <property type="entry name" value="JMJC"/>
    <property type="match status" value="1"/>
</dbReference>
<dbReference type="Pfam" id="PF02928">
    <property type="entry name" value="zf-C5HC2"/>
    <property type="match status" value="1"/>
</dbReference>
<dbReference type="InterPro" id="IPR003347">
    <property type="entry name" value="JmjC_dom"/>
</dbReference>
<dbReference type="SMART" id="SM00558">
    <property type="entry name" value="JmjC"/>
    <property type="match status" value="1"/>
</dbReference>
<dbReference type="PANTHER" id="PTHR10694">
    <property type="entry name" value="LYSINE-SPECIFIC DEMETHYLASE"/>
    <property type="match status" value="1"/>
</dbReference>
<comment type="caution">
    <text evidence="12">The sequence shown here is derived from an EMBL/GenBank/DDBJ whole genome shotgun (WGS) entry which is preliminary data.</text>
</comment>
<reference evidence="12" key="1">
    <citation type="submission" date="2020-03" db="EMBL/GenBank/DDBJ databases">
        <title>A high-quality chromosome-level genome assembly of a woody plant with both climbing and erect habits, Rhamnella rubrinervis.</title>
        <authorList>
            <person name="Lu Z."/>
            <person name="Yang Y."/>
            <person name="Zhu X."/>
            <person name="Sun Y."/>
        </authorList>
    </citation>
    <scope>NUCLEOTIDE SEQUENCE</scope>
    <source>
        <strain evidence="12">BYM</strain>
        <tissue evidence="12">Leaf</tissue>
    </source>
</reference>
<dbReference type="GO" id="GO:0141052">
    <property type="term" value="F:histone H3 demethylase activity"/>
    <property type="evidence" value="ECO:0007669"/>
    <property type="project" value="UniProtKB-ARBA"/>
</dbReference>
<dbReference type="Gene3D" id="2.60.120.650">
    <property type="entry name" value="Cupin"/>
    <property type="match status" value="1"/>
</dbReference>
<evidence type="ECO:0000259" key="10">
    <source>
        <dbReference type="PROSITE" id="PS51183"/>
    </source>
</evidence>
<feature type="compositionally biased region" description="Basic residues" evidence="9">
    <location>
        <begin position="837"/>
        <end position="846"/>
    </location>
</feature>
<dbReference type="PANTHER" id="PTHR10694:SF33">
    <property type="entry name" value="LYSINE-SPECIFIC DEMETHYLASE 5"/>
    <property type="match status" value="1"/>
</dbReference>
<dbReference type="GO" id="GO:0016491">
    <property type="term" value="F:oxidoreductase activity"/>
    <property type="evidence" value="ECO:0007669"/>
    <property type="project" value="UniProtKB-KW"/>
</dbReference>
<dbReference type="AlphaFoldDB" id="A0A8K0HBM0"/>
<dbReference type="EMBL" id="VOIH02000004">
    <property type="protein sequence ID" value="KAF3449366.1"/>
    <property type="molecule type" value="Genomic_DNA"/>
</dbReference>
<evidence type="ECO:0000256" key="5">
    <source>
        <dbReference type="ARBA" id="ARBA00023015"/>
    </source>
</evidence>
<keyword evidence="8" id="KW-0175">Coiled coil</keyword>
<evidence type="ECO:0000256" key="7">
    <source>
        <dbReference type="ARBA" id="ARBA00023242"/>
    </source>
</evidence>
<evidence type="ECO:0000313" key="13">
    <source>
        <dbReference type="Proteomes" id="UP000796880"/>
    </source>
</evidence>
<feature type="region of interest" description="Disordered" evidence="9">
    <location>
        <begin position="749"/>
        <end position="786"/>
    </location>
</feature>
<keyword evidence="2" id="KW-0479">Metal-binding</keyword>
<evidence type="ECO:0000256" key="4">
    <source>
        <dbReference type="ARBA" id="ARBA00023004"/>
    </source>
</evidence>
<name>A0A8K0HBM0_9ROSA</name>
<dbReference type="FunFam" id="2.60.120.650:FF:000016">
    <property type="entry name" value="Lysine-specific demethylase isoform A"/>
    <property type="match status" value="1"/>
</dbReference>
<evidence type="ECO:0000256" key="6">
    <source>
        <dbReference type="ARBA" id="ARBA00023163"/>
    </source>
</evidence>
<dbReference type="PROSITE" id="PS51183">
    <property type="entry name" value="JMJN"/>
    <property type="match status" value="1"/>
</dbReference>
<evidence type="ECO:0000256" key="9">
    <source>
        <dbReference type="SAM" id="MobiDB-lite"/>
    </source>
</evidence>
<accession>A0A8K0HBM0</accession>
<keyword evidence="7" id="KW-0539">Nucleus</keyword>
<dbReference type="SUPFAM" id="SSF51197">
    <property type="entry name" value="Clavaminate synthase-like"/>
    <property type="match status" value="1"/>
</dbReference>
<sequence>MKSETVAGPVGFSNMMARSGGDALRASASCGVRIHGNADSFSRSNGAINEKDIFSKRKVEKFDTSDLDWTERIPECPVYCPTKEEFEDPFVYLQKIAPEASRYGIIKIVSPLSASVPAGVVLMKEKAGFKFTTRVQPLRLAEWDNDDKVTFFMSGRNYTFRDFEKMANKVFARRYCSSGSLPATYLEKEFWHEIACGKTETVEYACDVDGSAFSSSPTDPLGNSKWNLKRLSRLPKSILRLLETAIPGVTDPMLYMGMLFSMFAWHVEDHYLYSINYHHCGASKTWYGIPGHAALQFEKVVRERVYTRDILSTDGEDGAFDVLLGKTTLFPPNVLLKHEVPVYKAVQNPGEFIVTFPRAYHAGFSHGFNCGEAVNFAIGDWFPLGAVASRRYALLNRTPLLPHEELLCKEATLLYASIELEDSDYSSSDLVSNRCMKTSFVKLMRFQHRARWFLMKSGTCTSISSHSHGTILCSLCKRDCYVAYVNCSCYLHPVCLRHDVGSLDFSCGSNYSICLREDISEMEAAARKLEMEAGILQEIILQTRSSDSLYFSELSNVSERVDEDEYSPYCEIKLELNRDHSHSTTRDQSQELERPSCNVPMLNGGAISLSPEVSETSFVASTLCSLAEHLEGSTARANVKGNSNFNTRNLNSKRSSEELSRSTYESSLSSLTFDDYLGECPDNVPGSEVRPTVENDSDGSDSEIFRVKRRSSLKVDKRNINDVVSSKHSDNQGFKRLKKQHEGRCGYFMLSDSSRSDESNPRITNTNYKGGAPESASTDRFARGSSSSIPISIKFKKLSNEDVSSRQQQREHPRKDRLQFEFGKSMRESPPIEIGPKRLKVKAPSN</sequence>
<keyword evidence="6" id="KW-0804">Transcription</keyword>
<dbReference type="Proteomes" id="UP000796880">
    <property type="component" value="Unassembled WGS sequence"/>
</dbReference>
<feature type="coiled-coil region" evidence="8">
    <location>
        <begin position="512"/>
        <end position="539"/>
    </location>
</feature>
<feature type="domain" description="JmjN" evidence="10">
    <location>
        <begin position="76"/>
        <end position="117"/>
    </location>
</feature>
<dbReference type="Pfam" id="PF02375">
    <property type="entry name" value="JmjN"/>
    <property type="match status" value="1"/>
</dbReference>
<comment type="cofactor">
    <cofactor evidence="1">
        <name>Fe(2+)</name>
        <dbReference type="ChEBI" id="CHEBI:29033"/>
    </cofactor>
</comment>
<organism evidence="12 13">
    <name type="scientific">Rhamnella rubrinervis</name>
    <dbReference type="NCBI Taxonomy" id="2594499"/>
    <lineage>
        <taxon>Eukaryota</taxon>
        <taxon>Viridiplantae</taxon>
        <taxon>Streptophyta</taxon>
        <taxon>Embryophyta</taxon>
        <taxon>Tracheophyta</taxon>
        <taxon>Spermatophyta</taxon>
        <taxon>Magnoliopsida</taxon>
        <taxon>eudicotyledons</taxon>
        <taxon>Gunneridae</taxon>
        <taxon>Pentapetalae</taxon>
        <taxon>rosids</taxon>
        <taxon>fabids</taxon>
        <taxon>Rosales</taxon>
        <taxon>Rhamnaceae</taxon>
        <taxon>rhamnoid group</taxon>
        <taxon>Rhamneae</taxon>
        <taxon>Rhamnella</taxon>
    </lineage>
</organism>
<evidence type="ECO:0000256" key="1">
    <source>
        <dbReference type="ARBA" id="ARBA00001954"/>
    </source>
</evidence>
<evidence type="ECO:0000313" key="12">
    <source>
        <dbReference type="EMBL" id="KAF3449366.1"/>
    </source>
</evidence>
<dbReference type="GO" id="GO:0000785">
    <property type="term" value="C:chromatin"/>
    <property type="evidence" value="ECO:0007669"/>
    <property type="project" value="TreeGrafter"/>
</dbReference>
<dbReference type="InterPro" id="IPR004198">
    <property type="entry name" value="Znf_C5HC2"/>
</dbReference>
<feature type="compositionally biased region" description="Basic and acidic residues" evidence="9">
    <location>
        <begin position="798"/>
        <end position="827"/>
    </location>
</feature>
<feature type="compositionally biased region" description="Polar residues" evidence="9">
    <location>
        <begin position="640"/>
        <end position="653"/>
    </location>
</feature>
<feature type="domain" description="JmjC" evidence="11">
    <location>
        <begin position="223"/>
        <end position="393"/>
    </location>
</feature>
<keyword evidence="13" id="KW-1185">Reference proteome</keyword>
<dbReference type="GO" id="GO:0040029">
    <property type="term" value="P:epigenetic regulation of gene expression"/>
    <property type="evidence" value="ECO:0007669"/>
    <property type="project" value="UniProtKB-ARBA"/>
</dbReference>
<dbReference type="InterPro" id="IPR003349">
    <property type="entry name" value="JmjN"/>
</dbReference>
<keyword evidence="4" id="KW-0408">Iron</keyword>
<evidence type="ECO:0000256" key="3">
    <source>
        <dbReference type="ARBA" id="ARBA00023002"/>
    </source>
</evidence>
<dbReference type="SMART" id="SM00545">
    <property type="entry name" value="JmjN"/>
    <property type="match status" value="1"/>
</dbReference>
<keyword evidence="5" id="KW-0805">Transcription regulation</keyword>
<proteinExistence type="predicted"/>
<keyword evidence="3" id="KW-0560">Oxidoreductase</keyword>
<protein>
    <recommendedName>
        <fullName evidence="14">Lysine-specific demethylase JMJ706-like</fullName>
    </recommendedName>
</protein>
<feature type="region of interest" description="Disordered" evidence="9">
    <location>
        <begin position="683"/>
        <end position="705"/>
    </location>
</feature>
<dbReference type="GO" id="GO:0005634">
    <property type="term" value="C:nucleus"/>
    <property type="evidence" value="ECO:0007669"/>
    <property type="project" value="TreeGrafter"/>
</dbReference>
<dbReference type="GO" id="GO:0046872">
    <property type="term" value="F:metal ion binding"/>
    <property type="evidence" value="ECO:0007669"/>
    <property type="project" value="UniProtKB-KW"/>
</dbReference>
<feature type="region of interest" description="Disordered" evidence="9">
    <location>
        <begin position="798"/>
        <end position="846"/>
    </location>
</feature>
<feature type="region of interest" description="Disordered" evidence="9">
    <location>
        <begin position="638"/>
        <end position="658"/>
    </location>
</feature>
<evidence type="ECO:0000259" key="11">
    <source>
        <dbReference type="PROSITE" id="PS51184"/>
    </source>
</evidence>
<evidence type="ECO:0000256" key="2">
    <source>
        <dbReference type="ARBA" id="ARBA00022723"/>
    </source>
</evidence>
<evidence type="ECO:0000256" key="8">
    <source>
        <dbReference type="SAM" id="Coils"/>
    </source>
</evidence>